<protein>
    <submittedName>
        <fullName evidence="3">Saccharopine dehydrogenase-like NADP-dependent oxidoreductase</fullName>
    </submittedName>
</protein>
<accession>A0A3D9ZCT2</accession>
<dbReference type="SUPFAM" id="SSF51735">
    <property type="entry name" value="NAD(P)-binding Rossmann-fold domains"/>
    <property type="match status" value="1"/>
</dbReference>
<evidence type="ECO:0000313" key="4">
    <source>
        <dbReference type="Proteomes" id="UP000256913"/>
    </source>
</evidence>
<dbReference type="Gene3D" id="3.40.50.720">
    <property type="entry name" value="NAD(P)-binding Rossmann-like Domain"/>
    <property type="match status" value="1"/>
</dbReference>
<name>A0A3D9ZCT2_9ACTN</name>
<evidence type="ECO:0000313" key="3">
    <source>
        <dbReference type="EMBL" id="REF95075.1"/>
    </source>
</evidence>
<organism evidence="3 4">
    <name type="scientific">Asanoa ferruginea</name>
    <dbReference type="NCBI Taxonomy" id="53367"/>
    <lineage>
        <taxon>Bacteria</taxon>
        <taxon>Bacillati</taxon>
        <taxon>Actinomycetota</taxon>
        <taxon>Actinomycetes</taxon>
        <taxon>Micromonosporales</taxon>
        <taxon>Micromonosporaceae</taxon>
        <taxon>Asanoa</taxon>
    </lineage>
</organism>
<feature type="domain" description="Saccharopine dehydrogenase-like C-terminal" evidence="2">
    <location>
        <begin position="142"/>
        <end position="391"/>
    </location>
</feature>
<dbReference type="RefSeq" id="WP_116066824.1">
    <property type="nucleotide sequence ID" value="NZ_BONB01000018.1"/>
</dbReference>
<dbReference type="InterPro" id="IPR032095">
    <property type="entry name" value="Sacchrp_dh-like_C"/>
</dbReference>
<dbReference type="PANTHER" id="PTHR43796">
    <property type="entry name" value="CARBOXYNORSPERMIDINE SYNTHASE"/>
    <property type="match status" value="1"/>
</dbReference>
<dbReference type="Pfam" id="PF03435">
    <property type="entry name" value="Sacchrp_dh_NADP"/>
    <property type="match status" value="1"/>
</dbReference>
<dbReference type="EMBL" id="QUMQ01000001">
    <property type="protein sequence ID" value="REF95075.1"/>
    <property type="molecule type" value="Genomic_DNA"/>
</dbReference>
<sequence>MRVLQIGAGGVGAAAAAIAARRGFFESWTVADYSLSRASRVVAAVDDPRFVAAQVDASSATEVRDLAAGATHVFNAVDPRFVMSIFDGAFAAGADYLDMAMSLSEPHPTSPYSSTGVVLGAAQFATESLWQEAGRLALVGIGVEPGLSDIFARYAADELFSSISEIGVRDGANLEVDGYAFAPSFSIWTTIEECLNPPVIYEKSRGWYTTEPFSEPEVFDFPEGIGPVECVNVEHEEVLLIPRWVDAGRVTFKYGLGAEFISVLRTLHVLGLDSAAPVRVGDVSVAPRDVVAACLPDPASLGPRMRGKTCAGTWVRGIGIDGSPREVYLYHVVDNEWSMREYGHQAVVWQTAVNPVVALELLSAGAWSGAGVLGPEAFPPRPFLDLLVAYGSPWAMR</sequence>
<dbReference type="Gene3D" id="3.30.360.10">
    <property type="entry name" value="Dihydrodipicolinate Reductase, domain 2"/>
    <property type="match status" value="1"/>
</dbReference>
<dbReference type="Pfam" id="PF16653">
    <property type="entry name" value="Sacchrp_dh_C"/>
    <property type="match status" value="1"/>
</dbReference>
<gene>
    <name evidence="3" type="ORF">DFJ67_1024</name>
</gene>
<keyword evidence="4" id="KW-1185">Reference proteome</keyword>
<proteinExistence type="predicted"/>
<dbReference type="OrthoDB" id="9769367at2"/>
<dbReference type="PANTHER" id="PTHR43796:SF2">
    <property type="entry name" value="CARBOXYNORSPERMIDINE SYNTHASE"/>
    <property type="match status" value="1"/>
</dbReference>
<dbReference type="AlphaFoldDB" id="A0A3D9ZCT2"/>
<dbReference type="Proteomes" id="UP000256913">
    <property type="component" value="Unassembled WGS sequence"/>
</dbReference>
<evidence type="ECO:0000259" key="2">
    <source>
        <dbReference type="Pfam" id="PF16653"/>
    </source>
</evidence>
<dbReference type="InterPro" id="IPR005097">
    <property type="entry name" value="Sacchrp_dh_NADP-bd"/>
</dbReference>
<dbReference type="InterPro" id="IPR036291">
    <property type="entry name" value="NAD(P)-bd_dom_sf"/>
</dbReference>
<evidence type="ECO:0000259" key="1">
    <source>
        <dbReference type="Pfam" id="PF03435"/>
    </source>
</evidence>
<reference evidence="3 4" key="1">
    <citation type="submission" date="2018-08" db="EMBL/GenBank/DDBJ databases">
        <title>Sequencing the genomes of 1000 actinobacteria strains.</title>
        <authorList>
            <person name="Klenk H.-P."/>
        </authorList>
    </citation>
    <scope>NUCLEOTIDE SEQUENCE [LARGE SCALE GENOMIC DNA]</scope>
    <source>
        <strain evidence="3 4">DSM 44099</strain>
    </source>
</reference>
<comment type="caution">
    <text evidence="3">The sequence shown here is derived from an EMBL/GenBank/DDBJ whole genome shotgun (WGS) entry which is preliminary data.</text>
</comment>
<feature type="domain" description="Saccharopine dehydrogenase NADP binding" evidence="1">
    <location>
        <begin position="3"/>
        <end position="137"/>
    </location>
</feature>